<evidence type="ECO:0000256" key="5">
    <source>
        <dbReference type="ARBA" id="ARBA00022679"/>
    </source>
</evidence>
<dbReference type="GO" id="GO:0009245">
    <property type="term" value="P:lipid A biosynthetic process"/>
    <property type="evidence" value="ECO:0007669"/>
    <property type="project" value="UniProtKB-KW"/>
</dbReference>
<comment type="catalytic activity">
    <reaction evidence="7">
        <text>a lipid X + a UDP-2-N,3-O-bis[(3R)-3-hydroxyacyl]-alpha-D-glucosamine = a lipid A disaccharide + UDP + H(+)</text>
        <dbReference type="Rhea" id="RHEA:67828"/>
        <dbReference type="ChEBI" id="CHEBI:15378"/>
        <dbReference type="ChEBI" id="CHEBI:58223"/>
        <dbReference type="ChEBI" id="CHEBI:137748"/>
        <dbReference type="ChEBI" id="CHEBI:176338"/>
        <dbReference type="ChEBI" id="CHEBI:176343"/>
        <dbReference type="EC" id="2.4.1.182"/>
    </reaction>
</comment>
<keyword evidence="2" id="KW-0444">Lipid biosynthesis</keyword>
<evidence type="ECO:0000256" key="1">
    <source>
        <dbReference type="ARBA" id="ARBA00012687"/>
    </source>
</evidence>
<keyword evidence="4 8" id="KW-0328">Glycosyltransferase</keyword>
<dbReference type="EC" id="2.4.1.182" evidence="1"/>
<name>A0A484H706_9ZZZZ</name>
<sequence length="391" mass="43130">MSNTDPLIYIIAGEPSGDALGARLIAALRVASEGRIRFAGIGGTSMAREGLFSLFDPAEIAIIGLLEILPHIPKILFRVQETVADIVRRRPAVLVTIDSWGFTGRVNKILRALQLPILQIHYVAPMVWAWYERRAADLARCVDHLITLFPHESVYFARAGVSVVCVGHPIIESGAGWGDGSAFRSRYALANTAPLLCVLPGSRSCEVKRLLPVIARTVKQLSLKRPNLQVVLPTVDSMKDYVLKNVRTWTNPVKVVYTARDKYDAFAAADIALTAAGTVVLELALAQLPMIVTYRVTSISAWIFRRLSQVRYINLVNLLLDRPVVPELLQAQCQPTLLAAEVERLLDDATARATQRVAFHEATRRLGYGGLAPSIRAAQLILGFLDRQRQQ</sequence>
<dbReference type="Pfam" id="PF02684">
    <property type="entry name" value="LpxB"/>
    <property type="match status" value="1"/>
</dbReference>
<evidence type="ECO:0000256" key="3">
    <source>
        <dbReference type="ARBA" id="ARBA00022556"/>
    </source>
</evidence>
<gene>
    <name evidence="8" type="ORF">RIEGSTA812A_PEG_907</name>
</gene>
<dbReference type="SUPFAM" id="SSF53756">
    <property type="entry name" value="UDP-Glycosyltransferase/glycogen phosphorylase"/>
    <property type="match status" value="1"/>
</dbReference>
<accession>A0A484H706</accession>
<keyword evidence="6" id="KW-0443">Lipid metabolism</keyword>
<evidence type="ECO:0000313" key="8">
    <source>
        <dbReference type="EMBL" id="VBB69434.1"/>
    </source>
</evidence>
<reference evidence="8" key="1">
    <citation type="submission" date="2018-10" db="EMBL/GenBank/DDBJ databases">
        <authorList>
            <person name="Gruber-Vodicka H."/>
            <person name="Jaeckle O."/>
        </authorList>
    </citation>
    <scope>NUCLEOTIDE SEQUENCE</scope>
</reference>
<dbReference type="PANTHER" id="PTHR30372:SF4">
    <property type="entry name" value="LIPID-A-DISACCHARIDE SYNTHASE, MITOCHONDRIAL-RELATED"/>
    <property type="match status" value="1"/>
</dbReference>
<dbReference type="Gene3D" id="3.40.50.2000">
    <property type="entry name" value="Glycogen Phosphorylase B"/>
    <property type="match status" value="1"/>
</dbReference>
<protein>
    <recommendedName>
        <fullName evidence="1">lipid-A-disaccharide synthase</fullName>
        <ecNumber evidence="1">2.4.1.182</ecNumber>
    </recommendedName>
</protein>
<keyword evidence="3" id="KW-0441">Lipid A biosynthesis</keyword>
<dbReference type="EMBL" id="LR026963">
    <property type="protein sequence ID" value="VBB69434.1"/>
    <property type="molecule type" value="Genomic_DNA"/>
</dbReference>
<evidence type="ECO:0000256" key="4">
    <source>
        <dbReference type="ARBA" id="ARBA00022676"/>
    </source>
</evidence>
<dbReference type="GO" id="GO:0008915">
    <property type="term" value="F:lipid-A-disaccharide synthase activity"/>
    <property type="evidence" value="ECO:0007669"/>
    <property type="project" value="UniProtKB-EC"/>
</dbReference>
<dbReference type="InterPro" id="IPR003835">
    <property type="entry name" value="Glyco_trans_19"/>
</dbReference>
<dbReference type="PANTHER" id="PTHR30372">
    <property type="entry name" value="LIPID-A-DISACCHARIDE SYNTHASE"/>
    <property type="match status" value="1"/>
</dbReference>
<dbReference type="GO" id="GO:0005543">
    <property type="term" value="F:phospholipid binding"/>
    <property type="evidence" value="ECO:0007669"/>
    <property type="project" value="TreeGrafter"/>
</dbReference>
<proteinExistence type="predicted"/>
<keyword evidence="5 8" id="KW-0808">Transferase</keyword>
<evidence type="ECO:0000256" key="7">
    <source>
        <dbReference type="ARBA" id="ARBA00048975"/>
    </source>
</evidence>
<dbReference type="AlphaFoldDB" id="A0A484H706"/>
<evidence type="ECO:0000256" key="2">
    <source>
        <dbReference type="ARBA" id="ARBA00022516"/>
    </source>
</evidence>
<dbReference type="NCBIfam" id="TIGR00215">
    <property type="entry name" value="lpxB"/>
    <property type="match status" value="1"/>
</dbReference>
<evidence type="ECO:0000256" key="6">
    <source>
        <dbReference type="ARBA" id="ARBA00023098"/>
    </source>
</evidence>
<dbReference type="GO" id="GO:0016020">
    <property type="term" value="C:membrane"/>
    <property type="evidence" value="ECO:0007669"/>
    <property type="project" value="GOC"/>
</dbReference>
<organism evidence="8">
    <name type="scientific">invertebrate metagenome</name>
    <dbReference type="NCBI Taxonomy" id="1711999"/>
    <lineage>
        <taxon>unclassified sequences</taxon>
        <taxon>metagenomes</taxon>
        <taxon>organismal metagenomes</taxon>
    </lineage>
</organism>